<evidence type="ECO:0000313" key="4">
    <source>
        <dbReference type="EMBL" id="CAF3586104.1"/>
    </source>
</evidence>
<comment type="caution">
    <text evidence="3">The sequence shown here is derived from an EMBL/GenBank/DDBJ whole genome shotgun (WGS) entry which is preliminary data.</text>
</comment>
<dbReference type="Proteomes" id="UP000663829">
    <property type="component" value="Unassembled WGS sequence"/>
</dbReference>
<evidence type="ECO:0000313" key="5">
    <source>
        <dbReference type="EMBL" id="CAF3702569.1"/>
    </source>
</evidence>
<evidence type="ECO:0000313" key="3">
    <source>
        <dbReference type="EMBL" id="CAF0923581.1"/>
    </source>
</evidence>
<gene>
    <name evidence="3" type="ORF">GPM918_LOCUS9791</name>
    <name evidence="2" type="ORF">OVA965_LOCUS4728</name>
    <name evidence="5" type="ORF">SRO942_LOCUS9792</name>
    <name evidence="4" type="ORF">TMI583_LOCUS4726</name>
</gene>
<name>A0A814B4N5_9BILA</name>
<dbReference type="OrthoDB" id="10040063at2759"/>
<dbReference type="EMBL" id="CAJOBC010001857">
    <property type="protein sequence ID" value="CAF3702569.1"/>
    <property type="molecule type" value="Genomic_DNA"/>
</dbReference>
<organism evidence="3 6">
    <name type="scientific">Didymodactylos carnosus</name>
    <dbReference type="NCBI Taxonomy" id="1234261"/>
    <lineage>
        <taxon>Eukaryota</taxon>
        <taxon>Metazoa</taxon>
        <taxon>Spiralia</taxon>
        <taxon>Gnathifera</taxon>
        <taxon>Rotifera</taxon>
        <taxon>Eurotatoria</taxon>
        <taxon>Bdelloidea</taxon>
        <taxon>Philodinida</taxon>
        <taxon>Philodinidae</taxon>
        <taxon>Didymodactylos</taxon>
    </lineage>
</organism>
<feature type="region of interest" description="Disordered" evidence="1">
    <location>
        <begin position="147"/>
        <end position="179"/>
    </location>
</feature>
<protein>
    <submittedName>
        <fullName evidence="3">Uncharacterized protein</fullName>
    </submittedName>
</protein>
<dbReference type="Proteomes" id="UP000682733">
    <property type="component" value="Unassembled WGS sequence"/>
</dbReference>
<evidence type="ECO:0000313" key="6">
    <source>
        <dbReference type="Proteomes" id="UP000663829"/>
    </source>
</evidence>
<dbReference type="Proteomes" id="UP000677228">
    <property type="component" value="Unassembled WGS sequence"/>
</dbReference>
<reference evidence="3" key="1">
    <citation type="submission" date="2021-02" db="EMBL/GenBank/DDBJ databases">
        <authorList>
            <person name="Nowell W R."/>
        </authorList>
    </citation>
    <scope>NUCLEOTIDE SEQUENCE</scope>
</reference>
<dbReference type="AlphaFoldDB" id="A0A814B4N5"/>
<proteinExistence type="predicted"/>
<keyword evidence="6" id="KW-1185">Reference proteome</keyword>
<sequence length="266" mass="31123">MQKYITTSTNDFGGGDYRIVEKEYADRKVIYHIPIEYGDEYDLNDDDDETTFEQSGGSFLQPQPTRVHKQHQTQLRTKRQTYNNYADVDQNHYYEDDDPYDTYELIQYGSRSGPRRQIIKKNIVVEEDNGYDDNQIEYVVEERSRPQSIKHVQRPMRRVASTVVDDKPQFSQRPPPRTIVHENVKPVTNQGHRIKAPFNNPLPPPAPAKNHLNTHSYEETMQIILANRAKRGSKLPKPKREVEQAKFYDPPQPSKNIVRNGFIVHK</sequence>
<evidence type="ECO:0000256" key="1">
    <source>
        <dbReference type="SAM" id="MobiDB-lite"/>
    </source>
</evidence>
<accession>A0A814B4N5</accession>
<evidence type="ECO:0000313" key="2">
    <source>
        <dbReference type="EMBL" id="CAF0802667.1"/>
    </source>
</evidence>
<dbReference type="EMBL" id="CAJNOQ010001857">
    <property type="protein sequence ID" value="CAF0923581.1"/>
    <property type="molecule type" value="Genomic_DNA"/>
</dbReference>
<feature type="region of interest" description="Disordered" evidence="1">
    <location>
        <begin position="231"/>
        <end position="254"/>
    </location>
</feature>
<dbReference type="Proteomes" id="UP000681722">
    <property type="component" value="Unassembled WGS sequence"/>
</dbReference>
<dbReference type="EMBL" id="CAJNOK010001271">
    <property type="protein sequence ID" value="CAF0802667.1"/>
    <property type="molecule type" value="Genomic_DNA"/>
</dbReference>
<dbReference type="EMBL" id="CAJOBA010001271">
    <property type="protein sequence ID" value="CAF3586104.1"/>
    <property type="molecule type" value="Genomic_DNA"/>
</dbReference>